<comment type="caution">
    <text evidence="2">The sequence shown here is derived from an EMBL/GenBank/DDBJ whole genome shotgun (WGS) entry which is preliminary data.</text>
</comment>
<dbReference type="EMBL" id="ADLN01000092">
    <property type="protein sequence ID" value="EHI58692.1"/>
    <property type="molecule type" value="Genomic_DNA"/>
</dbReference>
<dbReference type="AlphaFoldDB" id="G5IIQ7"/>
<evidence type="ECO:0008006" key="4">
    <source>
        <dbReference type="Google" id="ProtNLM"/>
    </source>
</evidence>
<evidence type="ECO:0000256" key="1">
    <source>
        <dbReference type="SAM" id="Phobius"/>
    </source>
</evidence>
<dbReference type="PATRIC" id="fig|742737.3.peg.3364"/>
<keyword evidence="1" id="KW-0472">Membrane</keyword>
<dbReference type="Proteomes" id="UP000005384">
    <property type="component" value="Unassembled WGS sequence"/>
</dbReference>
<feature type="transmembrane region" description="Helical" evidence="1">
    <location>
        <begin position="52"/>
        <end position="70"/>
    </location>
</feature>
<feature type="transmembrane region" description="Helical" evidence="1">
    <location>
        <begin position="216"/>
        <end position="235"/>
    </location>
</feature>
<dbReference type="OrthoDB" id="1777828at2"/>
<protein>
    <recommendedName>
        <fullName evidence="4">DUF3169 domain-containing protein</fullName>
    </recommendedName>
</protein>
<dbReference type="HOGENOM" id="CLU_093166_0_0_9"/>
<accession>G5IIQ7</accession>
<feature type="transmembrane region" description="Helical" evidence="1">
    <location>
        <begin position="12"/>
        <end position="32"/>
    </location>
</feature>
<evidence type="ECO:0000313" key="3">
    <source>
        <dbReference type="Proteomes" id="UP000005384"/>
    </source>
</evidence>
<dbReference type="Pfam" id="PF11368">
    <property type="entry name" value="DUF3169"/>
    <property type="match status" value="1"/>
</dbReference>
<feature type="transmembrane region" description="Helical" evidence="1">
    <location>
        <begin position="124"/>
        <end position="147"/>
    </location>
</feature>
<dbReference type="RefSeq" id="WP_006781365.1">
    <property type="nucleotide sequence ID" value="NZ_CP040506.1"/>
</dbReference>
<gene>
    <name evidence="2" type="ORF">HMPREF9473_03385</name>
</gene>
<feature type="transmembrane region" description="Helical" evidence="1">
    <location>
        <begin position="98"/>
        <end position="118"/>
    </location>
</feature>
<keyword evidence="1" id="KW-0812">Transmembrane</keyword>
<reference evidence="2 3" key="1">
    <citation type="submission" date="2011-08" db="EMBL/GenBank/DDBJ databases">
        <title>The Genome Sequence of Clostridium hathewayi WAL-18680.</title>
        <authorList>
            <consortium name="The Broad Institute Genome Sequencing Platform"/>
            <person name="Earl A."/>
            <person name="Ward D."/>
            <person name="Feldgarden M."/>
            <person name="Gevers D."/>
            <person name="Finegold S.M."/>
            <person name="Summanen P.H."/>
            <person name="Molitoris D.R."/>
            <person name="Song M."/>
            <person name="Daigneault M."/>
            <person name="Allen-Vercoe E."/>
            <person name="Young S.K."/>
            <person name="Zeng Q."/>
            <person name="Gargeya S."/>
            <person name="Fitzgerald M."/>
            <person name="Haas B."/>
            <person name="Abouelleil A."/>
            <person name="Alvarado L."/>
            <person name="Arachchi H.M."/>
            <person name="Berlin A."/>
            <person name="Brown A."/>
            <person name="Chapman S.B."/>
            <person name="Chen Z."/>
            <person name="Dunbar C."/>
            <person name="Freedman E."/>
            <person name="Gearin G."/>
            <person name="Gellesch M."/>
            <person name="Goldberg J."/>
            <person name="Griggs A."/>
            <person name="Gujja S."/>
            <person name="Heiman D."/>
            <person name="Howarth C."/>
            <person name="Larson L."/>
            <person name="Lui A."/>
            <person name="MacDonald P.J.P."/>
            <person name="Montmayeur A."/>
            <person name="Murphy C."/>
            <person name="Neiman D."/>
            <person name="Pearson M."/>
            <person name="Priest M."/>
            <person name="Roberts A."/>
            <person name="Saif S."/>
            <person name="Shea T."/>
            <person name="Shenoy N."/>
            <person name="Sisk P."/>
            <person name="Stolte C."/>
            <person name="Sykes S."/>
            <person name="Wortman J."/>
            <person name="Nusbaum C."/>
            <person name="Birren B."/>
        </authorList>
    </citation>
    <scope>NUCLEOTIDE SEQUENCE [LARGE SCALE GENOMIC DNA]</scope>
    <source>
        <strain evidence="2 3">WAL-18680</strain>
    </source>
</reference>
<proteinExistence type="predicted"/>
<keyword evidence="3" id="KW-1185">Reference proteome</keyword>
<evidence type="ECO:0000313" key="2">
    <source>
        <dbReference type="EMBL" id="EHI58692.1"/>
    </source>
</evidence>
<name>G5IIQ7_9FIRM</name>
<dbReference type="InterPro" id="IPR021509">
    <property type="entry name" value="DUF3169"/>
</dbReference>
<keyword evidence="1" id="KW-1133">Transmembrane helix</keyword>
<sequence length="238" mass="25915">MKVKNSYLKLMLWTLAGTGIGVVLGTGMILFARTGGESATELIYNGAVRATVWIQLAVWLLTGGSILFLMNKAKKLAPLVESDEEWEAEKKADGAQNIALTLISVNLAIQLVAIGIGFDEMNPFARWTVVLFLVSTISMACLEIAVINQIKKMNPMKQGDPGALSFAKAWEDSCDEAERLQIYRCGYKAFQVTKYSLLFGLAAAIIGKVNMGTDSMSILLLGLVFLIQSVSYGIYSLK</sequence>
<feature type="transmembrane region" description="Helical" evidence="1">
    <location>
        <begin position="192"/>
        <end position="210"/>
    </location>
</feature>
<organism evidence="2 3">
    <name type="scientific">Hungatella hathewayi WAL-18680</name>
    <dbReference type="NCBI Taxonomy" id="742737"/>
    <lineage>
        <taxon>Bacteria</taxon>
        <taxon>Bacillati</taxon>
        <taxon>Bacillota</taxon>
        <taxon>Clostridia</taxon>
        <taxon>Lachnospirales</taxon>
        <taxon>Lachnospiraceae</taxon>
        <taxon>Hungatella</taxon>
    </lineage>
</organism>